<dbReference type="GO" id="GO:0016746">
    <property type="term" value="F:acyltransferase activity"/>
    <property type="evidence" value="ECO:0007669"/>
    <property type="project" value="UniProtKB-KW"/>
</dbReference>
<evidence type="ECO:0000313" key="2">
    <source>
        <dbReference type="Proteomes" id="UP000266272"/>
    </source>
</evidence>
<dbReference type="EMBL" id="PXOA01000175">
    <property type="protein sequence ID" value="RFU79143.1"/>
    <property type="molecule type" value="Genomic_DNA"/>
</dbReference>
<sequence length="477" mass="54094">MDITPTSGRFTVTSVEDGEVIKTFSAIKEWLSSDPLTPKTPSFVKKEKKEVVNESVAVTTETPQATERLTGFEGESQRSRVSWNISEGFSDDGNQKDEKHYVAPEESNVSRTMAWLLKTSKPPSAVHQFAHGSAADHYKRDIDTETGDFIPEVCYPDTFKTLHDGPSRDHKDLAWRQANMTVELQITREIRSRELLATKLRSQLTPQVEEAPVEQTAWPNAECTVRPVMPEDFSAIATIINMESRAEGSSQTFEWKNVMATDVQRIYDSCRDGLRPFIVATTAEDPLLDRSNWPDNATRAYQSYLAFRSSQAKTPQEILGFAFVTEARVGILGTPCPGSRHAGQVKVIVHPDHRGKLYGSALLDRILLCTAPFHRHLVDYEWQCRDSAMVYEPISYQNRRKYAWIYVESFCTSKDDPAYKLASNYLAKFEFREVAYLPSAVKTDRNYNSQWLDLVLWARETQPRSNIVDLVPGAQSM</sequence>
<organism evidence="1 2">
    <name type="scientific">Trichoderma arundinaceum</name>
    <dbReference type="NCBI Taxonomy" id="490622"/>
    <lineage>
        <taxon>Eukaryota</taxon>
        <taxon>Fungi</taxon>
        <taxon>Dikarya</taxon>
        <taxon>Ascomycota</taxon>
        <taxon>Pezizomycotina</taxon>
        <taxon>Sordariomycetes</taxon>
        <taxon>Hypocreomycetidae</taxon>
        <taxon>Hypocreales</taxon>
        <taxon>Hypocreaceae</taxon>
        <taxon>Trichoderma</taxon>
    </lineage>
</organism>
<keyword evidence="1" id="KW-0808">Transferase</keyword>
<reference evidence="1 2" key="1">
    <citation type="journal article" date="2018" name="PLoS Pathog.">
        <title>Evolution of structural diversity of trichothecenes, a family of toxins produced by plant pathogenic and entomopathogenic fungi.</title>
        <authorList>
            <person name="Proctor R.H."/>
            <person name="McCormick S.P."/>
            <person name="Kim H.S."/>
            <person name="Cardoza R.E."/>
            <person name="Stanley A.M."/>
            <person name="Lindo L."/>
            <person name="Kelly A."/>
            <person name="Brown D.W."/>
            <person name="Lee T."/>
            <person name="Vaughan M.M."/>
            <person name="Alexander N.J."/>
            <person name="Busman M."/>
            <person name="Gutierrez S."/>
        </authorList>
    </citation>
    <scope>NUCLEOTIDE SEQUENCE [LARGE SCALE GENOMIC DNA]</scope>
    <source>
        <strain evidence="1 2">IBT 40837</strain>
    </source>
</reference>
<dbReference type="SUPFAM" id="SSF55729">
    <property type="entry name" value="Acyl-CoA N-acyltransferases (Nat)"/>
    <property type="match status" value="1"/>
</dbReference>
<keyword evidence="2" id="KW-1185">Reference proteome</keyword>
<accession>A0A395NT90</accession>
<dbReference type="CDD" id="cd04301">
    <property type="entry name" value="NAT_SF"/>
    <property type="match status" value="1"/>
</dbReference>
<protein>
    <submittedName>
        <fullName evidence="1">Acyl-n-acyltransferase</fullName>
    </submittedName>
</protein>
<evidence type="ECO:0000313" key="1">
    <source>
        <dbReference type="EMBL" id="RFU79143.1"/>
    </source>
</evidence>
<dbReference type="Gene3D" id="3.40.630.30">
    <property type="match status" value="1"/>
</dbReference>
<dbReference type="InterPro" id="IPR016181">
    <property type="entry name" value="Acyl_CoA_acyltransferase"/>
</dbReference>
<dbReference type="STRING" id="490622.A0A395NT90"/>
<proteinExistence type="predicted"/>
<keyword evidence="1" id="KW-0012">Acyltransferase</keyword>
<dbReference type="Proteomes" id="UP000266272">
    <property type="component" value="Unassembled WGS sequence"/>
</dbReference>
<name>A0A395NT90_TRIAR</name>
<comment type="caution">
    <text evidence="1">The sequence shown here is derived from an EMBL/GenBank/DDBJ whole genome shotgun (WGS) entry which is preliminary data.</text>
</comment>
<gene>
    <name evidence="1" type="ORF">TARUN_3092</name>
</gene>
<dbReference type="AlphaFoldDB" id="A0A395NT90"/>
<dbReference type="OrthoDB" id="2129362at2759"/>